<evidence type="ECO:0000313" key="2">
    <source>
        <dbReference type="EMBL" id="KAJ8275933.1"/>
    </source>
</evidence>
<protein>
    <submittedName>
        <fullName evidence="2">Uncharacterized protein</fullName>
    </submittedName>
</protein>
<accession>A0A9Q1I273</accession>
<dbReference type="AlphaFoldDB" id="A0A9Q1I273"/>
<sequence>MAADIEASYEPHSLLMVHARANPKTPTFYSGTLSLVEIRELETTAPGFSPSLQPVGETLADRIAWASQAVMGVSFLGISGERQGLKLGILFDNKFKSHGRSSGRGDGLLRPSGEQDSPFICSRALLNYSGVSSLPGSVVPAQPPVHKPRRRRADNGQTSRSNLWDFPGSLPRAFLKIAQRKGNATRHARCHPDVPSHDALLNSRPVTGRSLSGSRPVLLDQFETANAWLLRDLLVTEHLRTAEAFIPGFLGGLPARGCTRAESAGSRMEMWGRARLTGVQAAFRLSVSASDLAKRRGPGLAAAGPRPHERWECLREVQDVSGGEGRVSCLPLY</sequence>
<proteinExistence type="predicted"/>
<feature type="region of interest" description="Disordered" evidence="1">
    <location>
        <begin position="137"/>
        <end position="162"/>
    </location>
</feature>
<gene>
    <name evidence="2" type="ORF">COCON_G00076850</name>
</gene>
<evidence type="ECO:0000313" key="3">
    <source>
        <dbReference type="Proteomes" id="UP001152803"/>
    </source>
</evidence>
<dbReference type="Proteomes" id="UP001152803">
    <property type="component" value="Unassembled WGS sequence"/>
</dbReference>
<name>A0A9Q1I273_CONCO</name>
<organism evidence="2 3">
    <name type="scientific">Conger conger</name>
    <name type="common">Conger eel</name>
    <name type="synonym">Muraena conger</name>
    <dbReference type="NCBI Taxonomy" id="82655"/>
    <lineage>
        <taxon>Eukaryota</taxon>
        <taxon>Metazoa</taxon>
        <taxon>Chordata</taxon>
        <taxon>Craniata</taxon>
        <taxon>Vertebrata</taxon>
        <taxon>Euteleostomi</taxon>
        <taxon>Actinopterygii</taxon>
        <taxon>Neopterygii</taxon>
        <taxon>Teleostei</taxon>
        <taxon>Anguilliformes</taxon>
        <taxon>Congridae</taxon>
        <taxon>Conger</taxon>
    </lineage>
</organism>
<evidence type="ECO:0000256" key="1">
    <source>
        <dbReference type="SAM" id="MobiDB-lite"/>
    </source>
</evidence>
<reference evidence="2" key="1">
    <citation type="journal article" date="2023" name="Science">
        <title>Genome structures resolve the early diversification of teleost fishes.</title>
        <authorList>
            <person name="Parey E."/>
            <person name="Louis A."/>
            <person name="Montfort J."/>
            <person name="Bouchez O."/>
            <person name="Roques C."/>
            <person name="Iampietro C."/>
            <person name="Lluch J."/>
            <person name="Castinel A."/>
            <person name="Donnadieu C."/>
            <person name="Desvignes T."/>
            <person name="Floi Bucao C."/>
            <person name="Jouanno E."/>
            <person name="Wen M."/>
            <person name="Mejri S."/>
            <person name="Dirks R."/>
            <person name="Jansen H."/>
            <person name="Henkel C."/>
            <person name="Chen W.J."/>
            <person name="Zahm M."/>
            <person name="Cabau C."/>
            <person name="Klopp C."/>
            <person name="Thompson A.W."/>
            <person name="Robinson-Rechavi M."/>
            <person name="Braasch I."/>
            <person name="Lecointre G."/>
            <person name="Bobe J."/>
            <person name="Postlethwait J.H."/>
            <person name="Berthelot C."/>
            <person name="Roest Crollius H."/>
            <person name="Guiguen Y."/>
        </authorList>
    </citation>
    <scope>NUCLEOTIDE SEQUENCE</scope>
    <source>
        <strain evidence="2">Concon-B</strain>
    </source>
</reference>
<comment type="caution">
    <text evidence="2">The sequence shown here is derived from an EMBL/GenBank/DDBJ whole genome shotgun (WGS) entry which is preliminary data.</text>
</comment>
<dbReference type="EMBL" id="JAFJMO010000005">
    <property type="protein sequence ID" value="KAJ8275933.1"/>
    <property type="molecule type" value="Genomic_DNA"/>
</dbReference>
<keyword evidence="3" id="KW-1185">Reference proteome</keyword>